<feature type="transmembrane region" description="Helical" evidence="1">
    <location>
        <begin position="130"/>
        <end position="151"/>
    </location>
</feature>
<dbReference type="EMBL" id="JBITLV010000006">
    <property type="protein sequence ID" value="MFI7589164.1"/>
    <property type="molecule type" value="Genomic_DNA"/>
</dbReference>
<dbReference type="Proteomes" id="UP001612915">
    <property type="component" value="Unassembled WGS sequence"/>
</dbReference>
<feature type="transmembrane region" description="Helical" evidence="1">
    <location>
        <begin position="204"/>
        <end position="220"/>
    </location>
</feature>
<keyword evidence="1" id="KW-1133">Transmembrane helix</keyword>
<dbReference type="RefSeq" id="WP_398283580.1">
    <property type="nucleotide sequence ID" value="NZ_JBITLV010000006.1"/>
</dbReference>
<reference evidence="2 3" key="1">
    <citation type="submission" date="2024-10" db="EMBL/GenBank/DDBJ databases">
        <title>The Natural Products Discovery Center: Release of the First 8490 Sequenced Strains for Exploring Actinobacteria Biosynthetic Diversity.</title>
        <authorList>
            <person name="Kalkreuter E."/>
            <person name="Kautsar S.A."/>
            <person name="Yang D."/>
            <person name="Bader C.D."/>
            <person name="Teijaro C.N."/>
            <person name="Fluegel L."/>
            <person name="Davis C.M."/>
            <person name="Simpson J.R."/>
            <person name="Lauterbach L."/>
            <person name="Steele A.D."/>
            <person name="Gui C."/>
            <person name="Meng S."/>
            <person name="Li G."/>
            <person name="Viehrig K."/>
            <person name="Ye F."/>
            <person name="Su P."/>
            <person name="Kiefer A.F."/>
            <person name="Nichols A."/>
            <person name="Cepeda A.J."/>
            <person name="Yan W."/>
            <person name="Fan B."/>
            <person name="Jiang Y."/>
            <person name="Adhikari A."/>
            <person name="Zheng C.-J."/>
            <person name="Schuster L."/>
            <person name="Cowan T.M."/>
            <person name="Smanski M.J."/>
            <person name="Chevrette M.G."/>
            <person name="De Carvalho L.P.S."/>
            <person name="Shen B."/>
        </authorList>
    </citation>
    <scope>NUCLEOTIDE SEQUENCE [LARGE SCALE GENOMIC DNA]</scope>
    <source>
        <strain evidence="2 3">NPDC049639</strain>
    </source>
</reference>
<keyword evidence="1" id="KW-0812">Transmembrane</keyword>
<organism evidence="2 3">
    <name type="scientific">Spongisporangium articulatum</name>
    <dbReference type="NCBI Taxonomy" id="3362603"/>
    <lineage>
        <taxon>Bacteria</taxon>
        <taxon>Bacillati</taxon>
        <taxon>Actinomycetota</taxon>
        <taxon>Actinomycetes</taxon>
        <taxon>Kineosporiales</taxon>
        <taxon>Kineosporiaceae</taxon>
        <taxon>Spongisporangium</taxon>
    </lineage>
</organism>
<gene>
    <name evidence="2" type="ORF">ACIB24_19035</name>
</gene>
<feature type="transmembrane region" description="Helical" evidence="1">
    <location>
        <begin position="352"/>
        <end position="373"/>
    </location>
</feature>
<feature type="transmembrane region" description="Helical" evidence="1">
    <location>
        <begin position="157"/>
        <end position="175"/>
    </location>
</feature>
<evidence type="ECO:0000313" key="2">
    <source>
        <dbReference type="EMBL" id="MFI7589164.1"/>
    </source>
</evidence>
<accession>A0ABW8AS45</accession>
<keyword evidence="3" id="KW-1185">Reference proteome</keyword>
<keyword evidence="1" id="KW-0472">Membrane</keyword>
<feature type="transmembrane region" description="Helical" evidence="1">
    <location>
        <begin position="227"/>
        <end position="243"/>
    </location>
</feature>
<feature type="transmembrane region" description="Helical" evidence="1">
    <location>
        <begin position="385"/>
        <end position="404"/>
    </location>
</feature>
<evidence type="ECO:0008006" key="4">
    <source>
        <dbReference type="Google" id="ProtNLM"/>
    </source>
</evidence>
<name>A0ABW8AS45_9ACTN</name>
<feature type="transmembrane region" description="Helical" evidence="1">
    <location>
        <begin position="326"/>
        <end position="346"/>
    </location>
</feature>
<sequence>MVLLSPVDIGTKRVPGDLETVTPGPGSGSRRGWGRRWAADLALALVALAYGLSQLAERRVGLGWDESIYFSQVTPHEPAAFFSAPRARGISWLAAPLAQATTDVGALRIYLTVLSSIALYLAFRAWFRVIPVPAVVFSASAFGSLWVTRFYGAQLMPNLWVAFGALAAVGGFMRLTGNRRDLLGLVALPTGLAVAALMRPTDAAYVALGLLLCAVLVRPWRRDLPLVGLTIAGAALGAIPWVVEAEARFGGVAERLRQGSAIQGGLGWAPQVFTQHLRTLDGPLLCRPCTPPADAPFDTVWLLLIPATVLVLVLVRVVLHERVPAGAFVALVTGTAVGVPYLLLIGYSAPRFLLPALALLSPAVGTAMLTLLAPLAWRGPSVRRAAPAAGIVLVAALAGAQIVAQQRVFAAEVHSSAHSAQAYTDLGRILGADGLRSPCIVSGTRSPQIAFATGCSSRNVGGHDASITSAGLLAAARHEPAVAVVQPGQVPAAHLRHWLRRDVSVPGHAGVWQVYTPAGSSLVRSP</sequence>
<protein>
    <recommendedName>
        <fullName evidence="4">Dolichyl-phosphate-mannose-protein mannosyltransferase</fullName>
    </recommendedName>
</protein>
<feature type="transmembrane region" description="Helical" evidence="1">
    <location>
        <begin position="300"/>
        <end position="319"/>
    </location>
</feature>
<comment type="caution">
    <text evidence="2">The sequence shown here is derived from an EMBL/GenBank/DDBJ whole genome shotgun (WGS) entry which is preliminary data.</text>
</comment>
<evidence type="ECO:0000313" key="3">
    <source>
        <dbReference type="Proteomes" id="UP001612915"/>
    </source>
</evidence>
<proteinExistence type="predicted"/>
<evidence type="ECO:0000256" key="1">
    <source>
        <dbReference type="SAM" id="Phobius"/>
    </source>
</evidence>